<accession>A0A2S8F8R2</accession>
<dbReference type="SMART" id="SM00052">
    <property type="entry name" value="EAL"/>
    <property type="match status" value="1"/>
</dbReference>
<gene>
    <name evidence="3" type="ORF">C5Y83_28330</name>
</gene>
<dbReference type="SUPFAM" id="SSF141868">
    <property type="entry name" value="EAL domain-like"/>
    <property type="match status" value="1"/>
</dbReference>
<dbReference type="InterPro" id="IPR035919">
    <property type="entry name" value="EAL_sf"/>
</dbReference>
<protein>
    <recommendedName>
        <fullName evidence="5">Diguanylate phosphodiesterase</fullName>
    </recommendedName>
</protein>
<dbReference type="SUPFAM" id="SSF49879">
    <property type="entry name" value="SMAD/FHA domain"/>
    <property type="match status" value="1"/>
</dbReference>
<evidence type="ECO:0000259" key="2">
    <source>
        <dbReference type="PROSITE" id="PS50883"/>
    </source>
</evidence>
<dbReference type="CDD" id="cd00060">
    <property type="entry name" value="FHA"/>
    <property type="match status" value="1"/>
</dbReference>
<evidence type="ECO:0008006" key="5">
    <source>
        <dbReference type="Google" id="ProtNLM"/>
    </source>
</evidence>
<dbReference type="PANTHER" id="PTHR33121:SF76">
    <property type="entry name" value="SIGNALING PROTEIN"/>
    <property type="match status" value="1"/>
</dbReference>
<dbReference type="Gene3D" id="3.20.20.450">
    <property type="entry name" value="EAL domain"/>
    <property type="match status" value="1"/>
</dbReference>
<evidence type="ECO:0000313" key="3">
    <source>
        <dbReference type="EMBL" id="PQO28520.1"/>
    </source>
</evidence>
<organism evidence="3 4">
    <name type="scientific">Blastopirellula marina</name>
    <dbReference type="NCBI Taxonomy" id="124"/>
    <lineage>
        <taxon>Bacteria</taxon>
        <taxon>Pseudomonadati</taxon>
        <taxon>Planctomycetota</taxon>
        <taxon>Planctomycetia</taxon>
        <taxon>Pirellulales</taxon>
        <taxon>Pirellulaceae</taxon>
        <taxon>Blastopirellula</taxon>
    </lineage>
</organism>
<dbReference type="Proteomes" id="UP000238322">
    <property type="component" value="Unassembled WGS sequence"/>
</dbReference>
<dbReference type="PROSITE" id="PS50883">
    <property type="entry name" value="EAL"/>
    <property type="match status" value="1"/>
</dbReference>
<comment type="caution">
    <text evidence="3">The sequence shown here is derived from an EMBL/GenBank/DDBJ whole genome shotgun (WGS) entry which is preliminary data.</text>
</comment>
<dbReference type="Pfam" id="PF00563">
    <property type="entry name" value="EAL"/>
    <property type="match status" value="1"/>
</dbReference>
<dbReference type="Gene3D" id="2.60.200.20">
    <property type="match status" value="1"/>
</dbReference>
<dbReference type="Pfam" id="PF00498">
    <property type="entry name" value="FHA"/>
    <property type="match status" value="1"/>
</dbReference>
<dbReference type="InterPro" id="IPR050706">
    <property type="entry name" value="Cyclic-di-GMP_PDE-like"/>
</dbReference>
<feature type="domain" description="EAL" evidence="2">
    <location>
        <begin position="170"/>
        <end position="412"/>
    </location>
</feature>
<dbReference type="InterPro" id="IPR000253">
    <property type="entry name" value="FHA_dom"/>
</dbReference>
<reference evidence="3 4" key="1">
    <citation type="submission" date="2018-02" db="EMBL/GenBank/DDBJ databases">
        <title>Comparative genomes isolates from brazilian mangrove.</title>
        <authorList>
            <person name="Araujo J.E."/>
            <person name="Taketani R.G."/>
            <person name="Silva M.C.P."/>
            <person name="Loureco M.V."/>
            <person name="Andreote F.D."/>
        </authorList>
    </citation>
    <scope>NUCLEOTIDE SEQUENCE [LARGE SCALE GENOMIC DNA]</scope>
    <source>
        <strain evidence="3 4">Hex-1 MGV</strain>
    </source>
</reference>
<feature type="domain" description="FHA" evidence="1">
    <location>
        <begin position="81"/>
        <end position="130"/>
    </location>
</feature>
<proteinExistence type="predicted"/>
<dbReference type="CDD" id="cd01948">
    <property type="entry name" value="EAL"/>
    <property type="match status" value="1"/>
</dbReference>
<evidence type="ECO:0000313" key="4">
    <source>
        <dbReference type="Proteomes" id="UP000238322"/>
    </source>
</evidence>
<dbReference type="PANTHER" id="PTHR33121">
    <property type="entry name" value="CYCLIC DI-GMP PHOSPHODIESTERASE PDEF"/>
    <property type="match status" value="1"/>
</dbReference>
<dbReference type="PROSITE" id="PS50006">
    <property type="entry name" value="FHA_DOMAIN"/>
    <property type="match status" value="1"/>
</dbReference>
<sequence>MKCQPNRTLIQRLPTEKSKMHSPSVDHNFVNRDPSFDTQQLVVKGALGNVETNHSLQGWALEGCLPGHSTIAKTPLRSGLVSIGRDPQTDFPVGSPNVSKRHAQIELVNDQLRLTDLGSTNGTFVNGHRIQDTVALNELDLVQVADVELRLVKTRTAVVDRTAVETRPEHRWALSSMHKVIAGNCMATCFQPIVDAGSQHSIGFEALVRATVDGLESPMVLFDQAEKLGVEKRLSEVCRLRALETIDKANADGILFLNTHPNETLDADLLKSIQRLRENSPDRQIVIEIHEKAITHLNLLREFSAALRDLGIQLAFDDFGAGQSRLVELCQVSPDVLKFDRSLIQGLAQDDRNFKLVATLHESAKQLNIRTLAEGVEMPEEVAGCMEIGFDLFQGYAFGKPKPISEVVNQDV</sequence>
<evidence type="ECO:0000259" key="1">
    <source>
        <dbReference type="PROSITE" id="PS50006"/>
    </source>
</evidence>
<dbReference type="AlphaFoldDB" id="A0A2S8F8R2"/>
<name>A0A2S8F8R2_9BACT</name>
<dbReference type="SMART" id="SM00240">
    <property type="entry name" value="FHA"/>
    <property type="match status" value="1"/>
</dbReference>
<dbReference type="InterPro" id="IPR001633">
    <property type="entry name" value="EAL_dom"/>
</dbReference>
<dbReference type="GO" id="GO:0071111">
    <property type="term" value="F:cyclic-guanylate-specific phosphodiesterase activity"/>
    <property type="evidence" value="ECO:0007669"/>
    <property type="project" value="InterPro"/>
</dbReference>
<dbReference type="InterPro" id="IPR008984">
    <property type="entry name" value="SMAD_FHA_dom_sf"/>
</dbReference>
<dbReference type="EMBL" id="PUHY01000016">
    <property type="protein sequence ID" value="PQO28520.1"/>
    <property type="molecule type" value="Genomic_DNA"/>
</dbReference>